<dbReference type="Gene3D" id="3.40.47.10">
    <property type="match status" value="1"/>
</dbReference>
<reference evidence="2 3" key="1">
    <citation type="journal article" date="2019" name="Int. J. Syst. Evol. Microbiol.">
        <title>Streptomyces cadmiisoli sp. nov., a novel actinomycete isolated from cadmium-contaminated soil.</title>
        <authorList>
            <person name="Li K."/>
            <person name="Tang X."/>
            <person name="Zhao J."/>
            <person name="Guo Y."/>
            <person name="Tang Y."/>
            <person name="Gao J."/>
        </authorList>
    </citation>
    <scope>NUCLEOTIDE SEQUENCE [LARGE SCALE GENOMIC DNA]</scope>
    <source>
        <strain evidence="2 3">ZFG47</strain>
    </source>
</reference>
<sequence>MRTRRVAVVGVSLSACGRVDQATPYTLHAQAARRALADAGLDRGLVDGFASAGTGTLAPAEVADYLGLRPTWVDSTSVGGSTWEVMAAHAADAIAAGHANAVLLAYGSTARADLRAGRRTGTLSFGARGPLQFEVPYGHTLIAKYAMAARRHMIEHGTTVEQLAQVAVQARANAALNPEAMFRDPITVDDVLSGPPVAEPFTKLHCCIRSDGGAAVLLAAEEFVRDCRTAPVWILGTGEHVSHAAMSQWTDFTVSPAAVSGRLAFERAGVRPDEIDFAEIYDAFTYMTLVTLEDLGFCAKGEGGAFVEKGRLRVEGGELPVNTDGGGLSAQHPGMRGLFLLVEAVRQLRGEAGARQVRARDGELPRLGVASGTGGWFCSSGTVILGRG</sequence>
<dbReference type="PIRSF" id="PIRSF000429">
    <property type="entry name" value="Ac-CoA_Ac_transf"/>
    <property type="match status" value="1"/>
</dbReference>
<dbReference type="KEGG" id="scad:DN051_22220"/>
<dbReference type="RefSeq" id="WP_112439359.1">
    <property type="nucleotide sequence ID" value="NZ_CBDRHE010000005.1"/>
</dbReference>
<dbReference type="InterPro" id="IPR016039">
    <property type="entry name" value="Thiolase-like"/>
</dbReference>
<dbReference type="SUPFAM" id="SSF53901">
    <property type="entry name" value="Thiolase-like"/>
    <property type="match status" value="2"/>
</dbReference>
<proteinExistence type="predicted"/>
<dbReference type="PROSITE" id="PS51257">
    <property type="entry name" value="PROKAR_LIPOPROTEIN"/>
    <property type="match status" value="1"/>
</dbReference>
<dbReference type="CDD" id="cd00829">
    <property type="entry name" value="SCP-x_thiolase"/>
    <property type="match status" value="1"/>
</dbReference>
<dbReference type="PANTHER" id="PTHR42870">
    <property type="entry name" value="ACETYL-COA C-ACETYLTRANSFERASE"/>
    <property type="match status" value="1"/>
</dbReference>
<protein>
    <submittedName>
        <fullName evidence="2">Acetyl-CoA acetyltransferase</fullName>
    </submittedName>
</protein>
<dbReference type="InterPro" id="IPR055140">
    <property type="entry name" value="Thiolase_C_2"/>
</dbReference>
<name>A0A2Z4J1I1_9ACTN</name>
<organism evidence="2 3">
    <name type="scientific">Streptomyces cadmiisoli</name>
    <dbReference type="NCBI Taxonomy" id="2184053"/>
    <lineage>
        <taxon>Bacteria</taxon>
        <taxon>Bacillati</taxon>
        <taxon>Actinomycetota</taxon>
        <taxon>Actinomycetes</taxon>
        <taxon>Kitasatosporales</taxon>
        <taxon>Streptomycetaceae</taxon>
        <taxon>Streptomyces</taxon>
        <taxon>Streptomyces aurantiacus group</taxon>
    </lineage>
</organism>
<dbReference type="Proteomes" id="UP000249616">
    <property type="component" value="Chromosome"/>
</dbReference>
<dbReference type="EMBL" id="CP030073">
    <property type="protein sequence ID" value="AWW39032.1"/>
    <property type="molecule type" value="Genomic_DNA"/>
</dbReference>
<dbReference type="AlphaFoldDB" id="A0A2Z4J1I1"/>
<gene>
    <name evidence="2" type="ORF">DN051_22220</name>
</gene>
<dbReference type="Pfam" id="PF22691">
    <property type="entry name" value="Thiolase_C_1"/>
    <property type="match status" value="1"/>
</dbReference>
<keyword evidence="2" id="KW-0808">Transferase</keyword>
<accession>A0A2Z4J1I1</accession>
<keyword evidence="3" id="KW-1185">Reference proteome</keyword>
<evidence type="ECO:0000313" key="3">
    <source>
        <dbReference type="Proteomes" id="UP000249616"/>
    </source>
</evidence>
<dbReference type="PANTHER" id="PTHR42870:SF1">
    <property type="entry name" value="NON-SPECIFIC LIPID-TRANSFER PROTEIN-LIKE 2"/>
    <property type="match status" value="1"/>
</dbReference>
<evidence type="ECO:0000313" key="2">
    <source>
        <dbReference type="EMBL" id="AWW39032.1"/>
    </source>
</evidence>
<dbReference type="InterPro" id="IPR002155">
    <property type="entry name" value="Thiolase"/>
</dbReference>
<dbReference type="GO" id="GO:0016747">
    <property type="term" value="F:acyltransferase activity, transferring groups other than amino-acyl groups"/>
    <property type="evidence" value="ECO:0007669"/>
    <property type="project" value="InterPro"/>
</dbReference>
<feature type="domain" description="Thiolase C-terminal" evidence="1">
    <location>
        <begin position="238"/>
        <end position="387"/>
    </location>
</feature>
<evidence type="ECO:0000259" key="1">
    <source>
        <dbReference type="Pfam" id="PF22691"/>
    </source>
</evidence>